<dbReference type="InterPro" id="IPR036322">
    <property type="entry name" value="WD40_repeat_dom_sf"/>
</dbReference>
<evidence type="ECO:0000256" key="1">
    <source>
        <dbReference type="SAM" id="Phobius"/>
    </source>
</evidence>
<dbReference type="AlphaFoldDB" id="A0AAD2GA96"/>
<name>A0AAD2GA96_9STRA</name>
<keyword evidence="1" id="KW-0472">Membrane</keyword>
<dbReference type="EMBL" id="CAKOGP040002313">
    <property type="protein sequence ID" value="CAJ1966726.1"/>
    <property type="molecule type" value="Genomic_DNA"/>
</dbReference>
<dbReference type="Proteomes" id="UP001295423">
    <property type="component" value="Unassembled WGS sequence"/>
</dbReference>
<keyword evidence="1" id="KW-1133">Transmembrane helix</keyword>
<dbReference type="InterPro" id="IPR001680">
    <property type="entry name" value="WD40_rpt"/>
</dbReference>
<feature type="transmembrane region" description="Helical" evidence="1">
    <location>
        <begin position="6"/>
        <end position="30"/>
    </location>
</feature>
<comment type="caution">
    <text evidence="2">The sequence shown here is derived from an EMBL/GenBank/DDBJ whole genome shotgun (WGS) entry which is preliminary data.</text>
</comment>
<dbReference type="SMART" id="SM00320">
    <property type="entry name" value="WD40"/>
    <property type="match status" value="3"/>
</dbReference>
<keyword evidence="1" id="KW-0812">Transmembrane</keyword>
<proteinExistence type="predicted"/>
<accession>A0AAD2GA96</accession>
<dbReference type="InterPro" id="IPR015943">
    <property type="entry name" value="WD40/YVTN_repeat-like_dom_sf"/>
</dbReference>
<gene>
    <name evidence="2" type="ORF">CYCCA115_LOCUS22309</name>
</gene>
<evidence type="ECO:0000313" key="3">
    <source>
        <dbReference type="Proteomes" id="UP001295423"/>
    </source>
</evidence>
<dbReference type="SUPFAM" id="SSF50978">
    <property type="entry name" value="WD40 repeat-like"/>
    <property type="match status" value="1"/>
</dbReference>
<organism evidence="2 3">
    <name type="scientific">Cylindrotheca closterium</name>
    <dbReference type="NCBI Taxonomy" id="2856"/>
    <lineage>
        <taxon>Eukaryota</taxon>
        <taxon>Sar</taxon>
        <taxon>Stramenopiles</taxon>
        <taxon>Ochrophyta</taxon>
        <taxon>Bacillariophyta</taxon>
        <taxon>Bacillariophyceae</taxon>
        <taxon>Bacillariophycidae</taxon>
        <taxon>Bacillariales</taxon>
        <taxon>Bacillariaceae</taxon>
        <taxon>Cylindrotheca</taxon>
    </lineage>
</organism>
<dbReference type="Gene3D" id="2.130.10.10">
    <property type="entry name" value="YVTN repeat-like/Quinoprotein amine dehydrogenase"/>
    <property type="match status" value="1"/>
</dbReference>
<sequence>MHSKEIPWIIACYILLFLPTTCTCFLHSSLPTTAGEKFRQTFTVLLDAGSTNSFSFADVANQGITSLLKEEKSGTILAGTKSGEVLQSMDNAMTWTQLSGYNHKPKYPVYSLAVETKASNDNDKNSKLGRIFCGRGDRYISVWDTEIKEYVQRLGPHTGWVQDLAYNEDAQILYSIGCNCIEVWDCSGRDTSDGSIRHISKLSVENSVLASTLSSDLLRLCLVDGQHVSSDKERGKGTKAEKKIIMFSGVDGRIHLRSSYRQTSLVHKGRINALTYSSMKSQILFSVGNDGKLCASRINFYSSMEIELLAELELKGLPRLTTVTILEEADNGELYLVVGTTEGDIIFVSAKVKSSDNSITLMEGGTTNVHNGAKIYSAIALPKGSPFEPNIEMGSSHTGTRVLLVGHAKGLTKQPYCLPFKFQSELC</sequence>
<evidence type="ECO:0000313" key="2">
    <source>
        <dbReference type="EMBL" id="CAJ1966726.1"/>
    </source>
</evidence>
<reference evidence="2" key="1">
    <citation type="submission" date="2023-08" db="EMBL/GenBank/DDBJ databases">
        <authorList>
            <person name="Audoor S."/>
            <person name="Bilcke G."/>
        </authorList>
    </citation>
    <scope>NUCLEOTIDE SEQUENCE</scope>
</reference>
<protein>
    <submittedName>
        <fullName evidence="2">Uncharacterized protein</fullName>
    </submittedName>
</protein>
<keyword evidence="3" id="KW-1185">Reference proteome</keyword>